<name>A0AAV7NAW2_PLEWA</name>
<dbReference type="EMBL" id="JANPWB010000012">
    <property type="protein sequence ID" value="KAJ1112327.1"/>
    <property type="molecule type" value="Genomic_DNA"/>
</dbReference>
<protein>
    <recommendedName>
        <fullName evidence="4">Ig-like domain-containing protein</fullName>
    </recommendedName>
</protein>
<evidence type="ECO:0000259" key="4">
    <source>
        <dbReference type="PROSITE" id="PS50835"/>
    </source>
</evidence>
<gene>
    <name evidence="5" type="ORF">NDU88_000595</name>
</gene>
<feature type="signal peptide" evidence="3">
    <location>
        <begin position="1"/>
        <end position="24"/>
    </location>
</feature>
<feature type="domain" description="Ig-like" evidence="4">
    <location>
        <begin position="52"/>
        <end position="148"/>
    </location>
</feature>
<keyword evidence="3" id="KW-0732">Signal</keyword>
<evidence type="ECO:0000256" key="1">
    <source>
        <dbReference type="SAM" id="MobiDB-lite"/>
    </source>
</evidence>
<comment type="caution">
    <text evidence="5">The sequence shown here is derived from an EMBL/GenBank/DDBJ whole genome shotgun (WGS) entry which is preliminary data.</text>
</comment>
<evidence type="ECO:0000313" key="5">
    <source>
        <dbReference type="EMBL" id="KAJ1112327.1"/>
    </source>
</evidence>
<keyword evidence="2" id="KW-0472">Membrane</keyword>
<keyword evidence="2" id="KW-0812">Transmembrane</keyword>
<feature type="compositionally biased region" description="Basic and acidic residues" evidence="1">
    <location>
        <begin position="260"/>
        <end position="269"/>
    </location>
</feature>
<accession>A0AAV7NAW2</accession>
<dbReference type="InterPro" id="IPR007110">
    <property type="entry name" value="Ig-like_dom"/>
</dbReference>
<keyword evidence="2" id="KW-1133">Transmembrane helix</keyword>
<dbReference type="Proteomes" id="UP001066276">
    <property type="component" value="Chromosome 8"/>
</dbReference>
<feature type="region of interest" description="Disordered" evidence="1">
    <location>
        <begin position="230"/>
        <end position="333"/>
    </location>
</feature>
<evidence type="ECO:0000256" key="2">
    <source>
        <dbReference type="SAM" id="Phobius"/>
    </source>
</evidence>
<proteinExistence type="predicted"/>
<feature type="compositionally biased region" description="Basic and acidic residues" evidence="1">
    <location>
        <begin position="313"/>
        <end position="324"/>
    </location>
</feature>
<reference evidence="5" key="1">
    <citation type="journal article" date="2022" name="bioRxiv">
        <title>Sequencing and chromosome-scale assembly of the giantPleurodeles waltlgenome.</title>
        <authorList>
            <person name="Brown T."/>
            <person name="Elewa A."/>
            <person name="Iarovenko S."/>
            <person name="Subramanian E."/>
            <person name="Araus A.J."/>
            <person name="Petzold A."/>
            <person name="Susuki M."/>
            <person name="Suzuki K.-i.T."/>
            <person name="Hayashi T."/>
            <person name="Toyoda A."/>
            <person name="Oliveira C."/>
            <person name="Osipova E."/>
            <person name="Leigh N.D."/>
            <person name="Simon A."/>
            <person name="Yun M.H."/>
        </authorList>
    </citation>
    <scope>NUCLEOTIDE SEQUENCE</scope>
    <source>
        <strain evidence="5">20211129_DDA</strain>
        <tissue evidence="5">Liver</tissue>
    </source>
</reference>
<feature type="transmembrane region" description="Helical" evidence="2">
    <location>
        <begin position="157"/>
        <end position="181"/>
    </location>
</feature>
<keyword evidence="6" id="KW-1185">Reference proteome</keyword>
<evidence type="ECO:0000256" key="3">
    <source>
        <dbReference type="SAM" id="SignalP"/>
    </source>
</evidence>
<organism evidence="5 6">
    <name type="scientific">Pleurodeles waltl</name>
    <name type="common">Iberian ribbed newt</name>
    <dbReference type="NCBI Taxonomy" id="8319"/>
    <lineage>
        <taxon>Eukaryota</taxon>
        <taxon>Metazoa</taxon>
        <taxon>Chordata</taxon>
        <taxon>Craniata</taxon>
        <taxon>Vertebrata</taxon>
        <taxon>Euteleostomi</taxon>
        <taxon>Amphibia</taxon>
        <taxon>Batrachia</taxon>
        <taxon>Caudata</taxon>
        <taxon>Salamandroidea</taxon>
        <taxon>Salamandridae</taxon>
        <taxon>Pleurodelinae</taxon>
        <taxon>Pleurodeles</taxon>
    </lineage>
</organism>
<sequence>MSPLHVPLPCLLGLLHAVAVVVFGETSPYLAMTVNLPATINSNNLESMNTLPTRTDASVTSQGDSDPEVEPTVILYCLADGRMVLICESGHQNATAIQWTLDGGDLQETRATSTYNNTMVIHQGVHGNITCKVRGHTKDIFSSSIKLACEGDTPSSLFFYSVILAASGGGAFLLSMIVLSITCCCRRRSRHLSLYQEDIEMGSVFVDLETKLNAEEVNAVEETTLIINNTSPNMAPEENAFNYQNPPDLDQPMSEDDGNDGTRERHDSCAAEENAFNYQNPPDLDQPMSEDDGNDGTRERHDSCAAGSVTEGSKGEDPEERMTEEWTSGCLEN</sequence>
<dbReference type="AlphaFoldDB" id="A0AAV7NAW2"/>
<dbReference type="PROSITE" id="PS50835">
    <property type="entry name" value="IG_LIKE"/>
    <property type="match status" value="1"/>
</dbReference>
<evidence type="ECO:0000313" key="6">
    <source>
        <dbReference type="Proteomes" id="UP001066276"/>
    </source>
</evidence>
<feature type="chain" id="PRO_5043843511" description="Ig-like domain-containing protein" evidence="3">
    <location>
        <begin position="25"/>
        <end position="333"/>
    </location>
</feature>